<dbReference type="Proteomes" id="UP000316181">
    <property type="component" value="Unassembled WGS sequence"/>
</dbReference>
<evidence type="ECO:0000313" key="3">
    <source>
        <dbReference type="Proteomes" id="UP000316181"/>
    </source>
</evidence>
<accession>A0A542SNM3</accession>
<organism evidence="2 3">
    <name type="scientific">Rarobacter incanus</name>
    <dbReference type="NCBI Taxonomy" id="153494"/>
    <lineage>
        <taxon>Bacteria</taxon>
        <taxon>Bacillati</taxon>
        <taxon>Actinomycetota</taxon>
        <taxon>Actinomycetes</taxon>
        <taxon>Micrococcales</taxon>
        <taxon>Rarobacteraceae</taxon>
        <taxon>Rarobacter</taxon>
    </lineage>
</organism>
<dbReference type="Pfam" id="PF18986">
    <property type="entry name" value="DUF5719"/>
    <property type="match status" value="1"/>
</dbReference>
<gene>
    <name evidence="2" type="ORF">FB389_0880</name>
</gene>
<name>A0A542SNM3_9MICO</name>
<evidence type="ECO:0000256" key="1">
    <source>
        <dbReference type="SAM" id="MobiDB-lite"/>
    </source>
</evidence>
<dbReference type="RefSeq" id="WP_142111530.1">
    <property type="nucleotide sequence ID" value="NZ_BAAATB010000002.1"/>
</dbReference>
<dbReference type="OrthoDB" id="3264966at2"/>
<proteinExistence type="predicted"/>
<sequence>MTSLKSVAAGIGLLALAGVAAVIPYVEQATGHAWDGKTELGTTSVEVTPSDRVITCPGPVPEVTGTSDADGEQGESHPVSSWVVAESTPGAVTTLAPLADRGQDGADTATNPAVTGKAPIAVASQLAASSPLVAMTAIGSASDKAAGAPSARPAAATASWANSGDQRGLVAANCRYSSDEHWIVAGDTEPGTTSNLVIDNPGLTSVTVNVELWGSSGPIALSGPSAFAVAPGASQTMLLAAVAPGERRIVAHVTTDGGYVDASISQTTLDGLVPLGIDTALSGATPSRVQVLSGVRVDDSEIGSARAATLRLLAPNADTHVKISLLTAQGLRILRGAQEATLTAGEVTDISLGGLAQGLYSVVIVADRQVVAGAKSVVKGPQVTSGEGSLQVDIGTSGDFAWVGSTPATGTAAVSQVLAIPPGLTGDLVLTRVNANADAAASSISKLPIVGDDDAKTGAQGVERRDVEIQAYDAGGAALGKTAAKLGYGGIVTVSMSSLGSGGQIAAIRVTSPAIAASAGDEVFAISGVVAAADTQGTIASMQASATPDTETSIAVTRGTLG</sequence>
<dbReference type="InterPro" id="IPR043777">
    <property type="entry name" value="DUF5719"/>
</dbReference>
<dbReference type="EMBL" id="VFNV01000001">
    <property type="protein sequence ID" value="TQK76220.1"/>
    <property type="molecule type" value="Genomic_DNA"/>
</dbReference>
<keyword evidence="3" id="KW-1185">Reference proteome</keyword>
<feature type="region of interest" description="Disordered" evidence="1">
    <location>
        <begin position="57"/>
        <end position="76"/>
    </location>
</feature>
<protein>
    <submittedName>
        <fullName evidence="2">Uncharacterized protein</fullName>
    </submittedName>
</protein>
<dbReference type="AlphaFoldDB" id="A0A542SNM3"/>
<comment type="caution">
    <text evidence="2">The sequence shown here is derived from an EMBL/GenBank/DDBJ whole genome shotgun (WGS) entry which is preliminary data.</text>
</comment>
<reference evidence="2 3" key="1">
    <citation type="submission" date="2019-06" db="EMBL/GenBank/DDBJ databases">
        <title>Sequencing the genomes of 1000 actinobacteria strains.</title>
        <authorList>
            <person name="Klenk H.-P."/>
        </authorList>
    </citation>
    <scope>NUCLEOTIDE SEQUENCE [LARGE SCALE GENOMIC DNA]</scope>
    <source>
        <strain evidence="2 3">DSM 10596</strain>
    </source>
</reference>
<evidence type="ECO:0000313" key="2">
    <source>
        <dbReference type="EMBL" id="TQK76220.1"/>
    </source>
</evidence>